<dbReference type="GO" id="GO:0051536">
    <property type="term" value="F:iron-sulfur cluster binding"/>
    <property type="evidence" value="ECO:0007669"/>
    <property type="project" value="UniProtKB-KW"/>
</dbReference>
<dbReference type="GO" id="GO:0034039">
    <property type="term" value="F:8-oxo-7,8-dihydroguanine DNA N-glycosylase activity"/>
    <property type="evidence" value="ECO:0007669"/>
    <property type="project" value="TreeGrafter"/>
</dbReference>
<dbReference type="InterPro" id="IPR003265">
    <property type="entry name" value="HhH-GPD_domain"/>
</dbReference>
<evidence type="ECO:0000256" key="5">
    <source>
        <dbReference type="ARBA" id="ARBA00022763"/>
    </source>
</evidence>
<dbReference type="GO" id="GO:0035485">
    <property type="term" value="F:adenine/guanine mispair binding"/>
    <property type="evidence" value="ECO:0007669"/>
    <property type="project" value="TreeGrafter"/>
</dbReference>
<dbReference type="InterPro" id="IPR044298">
    <property type="entry name" value="MIG/MutY"/>
</dbReference>
<comment type="similarity">
    <text evidence="3">Belongs to the Nth/MutY family.</text>
</comment>
<dbReference type="GO" id="GO:0046872">
    <property type="term" value="F:metal ion binding"/>
    <property type="evidence" value="ECO:0007669"/>
    <property type="project" value="UniProtKB-KW"/>
</dbReference>
<dbReference type="InterPro" id="IPR023170">
    <property type="entry name" value="HhH_base_excis_C"/>
</dbReference>
<feature type="domain" description="HhH-GPD" evidence="11">
    <location>
        <begin position="39"/>
        <end position="99"/>
    </location>
</feature>
<evidence type="ECO:0000259" key="11">
    <source>
        <dbReference type="Pfam" id="PF00730"/>
    </source>
</evidence>
<feature type="non-terminal residue" evidence="12">
    <location>
        <position position="99"/>
    </location>
</feature>
<evidence type="ECO:0000256" key="10">
    <source>
        <dbReference type="ARBA" id="ARBA00023295"/>
    </source>
</evidence>
<dbReference type="PANTHER" id="PTHR42944:SF1">
    <property type="entry name" value="ADENINE DNA GLYCOSYLASE"/>
    <property type="match status" value="1"/>
</dbReference>
<protein>
    <submittedName>
        <fullName evidence="12">A/G-specific adenine glycosylase</fullName>
    </submittedName>
</protein>
<name>A0A7V8NVS3_9BACT</name>
<organism evidence="12 13">
    <name type="scientific">Candidatus Acidiferrum panamense</name>
    <dbReference type="NCBI Taxonomy" id="2741543"/>
    <lineage>
        <taxon>Bacteria</taxon>
        <taxon>Pseudomonadati</taxon>
        <taxon>Acidobacteriota</taxon>
        <taxon>Terriglobia</taxon>
        <taxon>Candidatus Acidiferrales</taxon>
        <taxon>Candidatus Acidiferrum</taxon>
    </lineage>
</organism>
<evidence type="ECO:0000313" key="12">
    <source>
        <dbReference type="EMBL" id="MBA0088343.1"/>
    </source>
</evidence>
<evidence type="ECO:0000256" key="4">
    <source>
        <dbReference type="ARBA" id="ARBA00022723"/>
    </source>
</evidence>
<keyword evidence="6" id="KW-0378">Hydrolase</keyword>
<dbReference type="SUPFAM" id="SSF48150">
    <property type="entry name" value="DNA-glycosylase"/>
    <property type="match status" value="1"/>
</dbReference>
<keyword evidence="10" id="KW-0326">Glycosidase</keyword>
<accession>A0A7V8NVS3</accession>
<keyword evidence="4" id="KW-0479">Metal-binding</keyword>
<keyword evidence="7" id="KW-0408">Iron</keyword>
<dbReference type="Gene3D" id="1.10.340.30">
    <property type="entry name" value="Hypothetical protein, domain 2"/>
    <property type="match status" value="1"/>
</dbReference>
<evidence type="ECO:0000256" key="9">
    <source>
        <dbReference type="ARBA" id="ARBA00023204"/>
    </source>
</evidence>
<comment type="cofactor">
    <cofactor evidence="1">
        <name>[4Fe-4S] cluster</name>
        <dbReference type="ChEBI" id="CHEBI:49883"/>
    </cofactor>
</comment>
<gene>
    <name evidence="12" type="ORF">HRJ53_25440</name>
</gene>
<dbReference type="AlphaFoldDB" id="A0A7V8NVS3"/>
<dbReference type="Proteomes" id="UP000567293">
    <property type="component" value="Unassembled WGS sequence"/>
</dbReference>
<evidence type="ECO:0000256" key="7">
    <source>
        <dbReference type="ARBA" id="ARBA00023004"/>
    </source>
</evidence>
<keyword evidence="5" id="KW-0227">DNA damage</keyword>
<dbReference type="GO" id="GO:0032357">
    <property type="term" value="F:oxidized purine DNA binding"/>
    <property type="evidence" value="ECO:0007669"/>
    <property type="project" value="TreeGrafter"/>
</dbReference>
<sequence>MLTGQDLAAFRKSLLAWFRHFRRELPWRRTRDPYRVWLSEIMLQQTRVAAVVPYYERFLERFPDLQALAAAPEQEVLRRWSGLGYYRRARNLQKAAQQI</sequence>
<dbReference type="InterPro" id="IPR011257">
    <property type="entry name" value="DNA_glycosylase"/>
</dbReference>
<evidence type="ECO:0000256" key="8">
    <source>
        <dbReference type="ARBA" id="ARBA00023014"/>
    </source>
</evidence>
<dbReference type="GO" id="GO:0000701">
    <property type="term" value="F:purine-specific mismatch base pair DNA N-glycosylase activity"/>
    <property type="evidence" value="ECO:0007669"/>
    <property type="project" value="TreeGrafter"/>
</dbReference>
<proteinExistence type="inferred from homology"/>
<dbReference type="Gene3D" id="1.10.1670.10">
    <property type="entry name" value="Helix-hairpin-Helix base-excision DNA repair enzymes (C-terminal)"/>
    <property type="match status" value="1"/>
</dbReference>
<keyword evidence="9" id="KW-0234">DNA repair</keyword>
<dbReference type="EMBL" id="JACDQQ010002456">
    <property type="protein sequence ID" value="MBA0088343.1"/>
    <property type="molecule type" value="Genomic_DNA"/>
</dbReference>
<dbReference type="GO" id="GO:0006298">
    <property type="term" value="P:mismatch repair"/>
    <property type="evidence" value="ECO:0007669"/>
    <property type="project" value="TreeGrafter"/>
</dbReference>
<dbReference type="GO" id="GO:0006284">
    <property type="term" value="P:base-excision repair"/>
    <property type="evidence" value="ECO:0007669"/>
    <property type="project" value="InterPro"/>
</dbReference>
<comment type="caution">
    <text evidence="12">The sequence shown here is derived from an EMBL/GenBank/DDBJ whole genome shotgun (WGS) entry which is preliminary data.</text>
</comment>
<reference evidence="12" key="1">
    <citation type="submission" date="2020-06" db="EMBL/GenBank/DDBJ databases">
        <title>Legume-microbial interactions unlock mineral nutrients during tropical forest succession.</title>
        <authorList>
            <person name="Epihov D.Z."/>
        </authorList>
    </citation>
    <scope>NUCLEOTIDE SEQUENCE [LARGE SCALE GENOMIC DNA]</scope>
    <source>
        <strain evidence="12">Pan2503</strain>
    </source>
</reference>
<dbReference type="PANTHER" id="PTHR42944">
    <property type="entry name" value="ADENINE DNA GLYCOSYLASE"/>
    <property type="match status" value="1"/>
</dbReference>
<dbReference type="CDD" id="cd00056">
    <property type="entry name" value="ENDO3c"/>
    <property type="match status" value="1"/>
</dbReference>
<keyword evidence="13" id="KW-1185">Reference proteome</keyword>
<evidence type="ECO:0000313" key="13">
    <source>
        <dbReference type="Proteomes" id="UP000567293"/>
    </source>
</evidence>
<comment type="function">
    <text evidence="2">Adenine glycosylase active on G-A mispairs. MutY also corrects error-prone DNA synthesis past GO lesions which are due to the oxidatively damaged form of guanine: 7,8-dihydro-8-oxoguanine (8-oxo-dGTP).</text>
</comment>
<evidence type="ECO:0000256" key="6">
    <source>
        <dbReference type="ARBA" id="ARBA00022801"/>
    </source>
</evidence>
<keyword evidence="8" id="KW-0411">Iron-sulfur</keyword>
<evidence type="ECO:0000256" key="3">
    <source>
        <dbReference type="ARBA" id="ARBA00008343"/>
    </source>
</evidence>
<evidence type="ECO:0000256" key="1">
    <source>
        <dbReference type="ARBA" id="ARBA00001966"/>
    </source>
</evidence>
<evidence type="ECO:0000256" key="2">
    <source>
        <dbReference type="ARBA" id="ARBA00002933"/>
    </source>
</evidence>
<dbReference type="Pfam" id="PF00730">
    <property type="entry name" value="HhH-GPD"/>
    <property type="match status" value="1"/>
</dbReference>